<keyword evidence="2" id="KW-1185">Reference proteome</keyword>
<proteinExistence type="predicted"/>
<reference evidence="1" key="1">
    <citation type="submission" date="2021-01" db="EMBL/GenBank/DDBJ databases">
        <authorList>
            <person name="Sun Q."/>
        </authorList>
    </citation>
    <scope>NUCLEOTIDE SEQUENCE</scope>
    <source>
        <strain evidence="1">YIM B02566</strain>
    </source>
</reference>
<evidence type="ECO:0000313" key="2">
    <source>
        <dbReference type="Proteomes" id="UP000616151"/>
    </source>
</evidence>
<organism evidence="1 2">
    <name type="scientific">Taklimakanibacter albus</name>
    <dbReference type="NCBI Taxonomy" id="2800327"/>
    <lineage>
        <taxon>Bacteria</taxon>
        <taxon>Pseudomonadati</taxon>
        <taxon>Pseudomonadota</taxon>
        <taxon>Alphaproteobacteria</taxon>
        <taxon>Hyphomicrobiales</taxon>
        <taxon>Aestuariivirgaceae</taxon>
        <taxon>Taklimakanibacter</taxon>
    </lineage>
</organism>
<sequence length="102" mass="11514">MTDIIRTLVLVLFAGTWIVGVLTWFYIVASSVHFFLLASKMELPGYLRFNPLNAILHPRLLSDETLGVRRRIFRAVGLFIALMAFGFLQGGLAYLIGPYVRP</sequence>
<protein>
    <submittedName>
        <fullName evidence="1">Uncharacterized protein</fullName>
    </submittedName>
</protein>
<evidence type="ECO:0000313" key="1">
    <source>
        <dbReference type="EMBL" id="MBK1869951.1"/>
    </source>
</evidence>
<comment type="caution">
    <text evidence="1">The sequence shown here is derived from an EMBL/GenBank/DDBJ whole genome shotgun (WGS) entry which is preliminary data.</text>
</comment>
<accession>A0ACC5RBA6</accession>
<name>A0ACC5RBA6_9HYPH</name>
<dbReference type="EMBL" id="JAENHL010000008">
    <property type="protein sequence ID" value="MBK1869951.1"/>
    <property type="molecule type" value="Genomic_DNA"/>
</dbReference>
<gene>
    <name evidence="1" type="ORF">JHL16_26540</name>
</gene>
<dbReference type="Proteomes" id="UP000616151">
    <property type="component" value="Unassembled WGS sequence"/>
</dbReference>